<gene>
    <name evidence="1" type="ORF">BRAPAZ1V2_A01P39310.2</name>
</gene>
<dbReference type="Gramene" id="A01p39310.2_BraZ1">
    <property type="protein sequence ID" value="A01p39310.2_BraZ1.CDS"/>
    <property type="gene ID" value="A01g39310.2_BraZ1"/>
</dbReference>
<dbReference type="EMBL" id="LS974617">
    <property type="protein sequence ID" value="CAG7889855.1"/>
    <property type="molecule type" value="Genomic_DNA"/>
</dbReference>
<dbReference type="Proteomes" id="UP000694005">
    <property type="component" value="Chromosome A01"/>
</dbReference>
<name>A0A8D9LXG2_BRACM</name>
<dbReference type="AlphaFoldDB" id="A0A8D9LXG2"/>
<organism evidence="1 2">
    <name type="scientific">Brassica campestris</name>
    <name type="common">Field mustard</name>
    <dbReference type="NCBI Taxonomy" id="3711"/>
    <lineage>
        <taxon>Eukaryota</taxon>
        <taxon>Viridiplantae</taxon>
        <taxon>Streptophyta</taxon>
        <taxon>Embryophyta</taxon>
        <taxon>Tracheophyta</taxon>
        <taxon>Spermatophyta</taxon>
        <taxon>Magnoliopsida</taxon>
        <taxon>eudicotyledons</taxon>
        <taxon>Gunneridae</taxon>
        <taxon>Pentapetalae</taxon>
        <taxon>rosids</taxon>
        <taxon>malvids</taxon>
        <taxon>Brassicales</taxon>
        <taxon>Brassicaceae</taxon>
        <taxon>Brassiceae</taxon>
        <taxon>Brassica</taxon>
    </lineage>
</organism>
<protein>
    <submittedName>
        <fullName evidence="1">Uncharacterized protein</fullName>
    </submittedName>
</protein>
<reference evidence="1 2" key="1">
    <citation type="submission" date="2021-07" db="EMBL/GenBank/DDBJ databases">
        <authorList>
            <consortium name="Genoscope - CEA"/>
            <person name="William W."/>
        </authorList>
    </citation>
    <scope>NUCLEOTIDE SEQUENCE [LARGE SCALE GENOMIC DNA]</scope>
</reference>
<sequence length="71" mass="8032">MFHRCVTCVESGVLYLSSKVGSITEAPDGLRFVSFPVKKTPLFRAGTRVESKLLQYEVGRRRVSLFKLHMA</sequence>
<evidence type="ECO:0000313" key="1">
    <source>
        <dbReference type="EMBL" id="CAG7889855.1"/>
    </source>
</evidence>
<proteinExistence type="predicted"/>
<accession>A0A8D9LXG2</accession>
<evidence type="ECO:0000313" key="2">
    <source>
        <dbReference type="Proteomes" id="UP000694005"/>
    </source>
</evidence>